<dbReference type="Pfam" id="PF04542">
    <property type="entry name" value="Sigma70_r2"/>
    <property type="match status" value="1"/>
</dbReference>
<dbReference type="Proteomes" id="UP000557872">
    <property type="component" value="Unassembled WGS sequence"/>
</dbReference>
<evidence type="ECO:0000313" key="2">
    <source>
        <dbReference type="EMBL" id="NWK56948.1"/>
    </source>
</evidence>
<evidence type="ECO:0000313" key="3">
    <source>
        <dbReference type="Proteomes" id="UP000557872"/>
    </source>
</evidence>
<dbReference type="InterPro" id="IPR007627">
    <property type="entry name" value="RNA_pol_sigma70_r2"/>
</dbReference>
<dbReference type="EMBL" id="JACBAZ010000007">
    <property type="protein sequence ID" value="NWK56948.1"/>
    <property type="molecule type" value="Genomic_DNA"/>
</dbReference>
<keyword evidence="3" id="KW-1185">Reference proteome</keyword>
<reference evidence="2 3" key="1">
    <citation type="submission" date="2020-07" db="EMBL/GenBank/DDBJ databases">
        <title>Roseicoccus Jingziensis gen. nov., sp. nov., isolated from coastal seawater.</title>
        <authorList>
            <person name="Feng X."/>
        </authorList>
    </citation>
    <scope>NUCLEOTIDE SEQUENCE [LARGE SCALE GENOMIC DNA]</scope>
    <source>
        <strain evidence="2 3">N1E253</strain>
    </source>
</reference>
<dbReference type="Gene3D" id="1.10.1740.10">
    <property type="match status" value="1"/>
</dbReference>
<evidence type="ECO:0000259" key="1">
    <source>
        <dbReference type="Pfam" id="PF04542"/>
    </source>
</evidence>
<dbReference type="AlphaFoldDB" id="A0A851GGN3"/>
<dbReference type="RefSeq" id="WP_178933784.1">
    <property type="nucleotide sequence ID" value="NZ_JACBAZ010000007.1"/>
</dbReference>
<dbReference type="GO" id="GO:0003700">
    <property type="term" value="F:DNA-binding transcription factor activity"/>
    <property type="evidence" value="ECO:0007669"/>
    <property type="project" value="InterPro"/>
</dbReference>
<dbReference type="InterPro" id="IPR013325">
    <property type="entry name" value="RNA_pol_sigma_r2"/>
</dbReference>
<proteinExistence type="predicted"/>
<feature type="domain" description="RNA polymerase sigma-70 region 2" evidence="1">
    <location>
        <begin position="17"/>
        <end position="82"/>
    </location>
</feature>
<protein>
    <recommendedName>
        <fullName evidence="1">RNA polymerase sigma-70 region 2 domain-containing protein</fullName>
    </recommendedName>
</protein>
<accession>A0A851GGN3</accession>
<dbReference type="SUPFAM" id="SSF88946">
    <property type="entry name" value="Sigma2 domain of RNA polymerase sigma factors"/>
    <property type="match status" value="1"/>
</dbReference>
<dbReference type="GO" id="GO:0006352">
    <property type="term" value="P:DNA-templated transcription initiation"/>
    <property type="evidence" value="ECO:0007669"/>
    <property type="project" value="InterPro"/>
</dbReference>
<gene>
    <name evidence="2" type="ORF">HW115_15100</name>
</gene>
<sequence>MLDYGEKEEKEFVRLLVAHQSLIQSFVVSLIPGSSETEDVLQSTNEVLWAKRKQFELGTNFKGWALTTARLQVMSLQRRLKREKRVYFDDEACEAIFQEALQQDEGETRAA</sequence>
<name>A0A851GGN3_9BACT</name>
<organism evidence="2 3">
    <name type="scientific">Oceaniferula marina</name>
    <dbReference type="NCBI Taxonomy" id="2748318"/>
    <lineage>
        <taxon>Bacteria</taxon>
        <taxon>Pseudomonadati</taxon>
        <taxon>Verrucomicrobiota</taxon>
        <taxon>Verrucomicrobiia</taxon>
        <taxon>Verrucomicrobiales</taxon>
        <taxon>Verrucomicrobiaceae</taxon>
        <taxon>Oceaniferula</taxon>
    </lineage>
</organism>
<comment type="caution">
    <text evidence="2">The sequence shown here is derived from an EMBL/GenBank/DDBJ whole genome shotgun (WGS) entry which is preliminary data.</text>
</comment>